<feature type="transmembrane region" description="Helical" evidence="1">
    <location>
        <begin position="6"/>
        <end position="29"/>
    </location>
</feature>
<evidence type="ECO:0000256" key="1">
    <source>
        <dbReference type="SAM" id="Phobius"/>
    </source>
</evidence>
<dbReference type="EMBL" id="JBBLZC010000007">
    <property type="protein sequence ID" value="MEK0083358.1"/>
    <property type="molecule type" value="Genomic_DNA"/>
</dbReference>
<keyword evidence="1" id="KW-0812">Transmembrane</keyword>
<accession>A0ABU8XSG3</accession>
<dbReference type="Proteomes" id="UP001375743">
    <property type="component" value="Unassembled WGS sequence"/>
</dbReference>
<comment type="caution">
    <text evidence="2">The sequence shown here is derived from an EMBL/GenBank/DDBJ whole genome shotgun (WGS) entry which is preliminary data.</text>
</comment>
<feature type="transmembrane region" description="Helical" evidence="1">
    <location>
        <begin position="135"/>
        <end position="155"/>
    </location>
</feature>
<evidence type="ECO:0000313" key="3">
    <source>
        <dbReference type="Proteomes" id="UP001375743"/>
    </source>
</evidence>
<keyword evidence="1" id="KW-0472">Membrane</keyword>
<feature type="transmembrane region" description="Helical" evidence="1">
    <location>
        <begin position="50"/>
        <end position="75"/>
    </location>
</feature>
<sequence>MGLPDVVLICFLILGLVLLVCFEAVRIYNEGGLKLFFWPRLNHGYEVGPVARLAIAPWVLLAFLCGGNGVVIALFGHDMFGNPFSSYLPWFAGMLVPFLMIHLIDHHRSLVAATIGLLLLAAGSAYMIWSLAAWAWVPLVAILLLWSLNGVRATYAERSMS</sequence>
<dbReference type="RefSeq" id="WP_418159201.1">
    <property type="nucleotide sequence ID" value="NZ_JBBLZC010000007.1"/>
</dbReference>
<organism evidence="2 3">
    <name type="scientific">Benzoatithermus flavus</name>
    <dbReference type="NCBI Taxonomy" id="3108223"/>
    <lineage>
        <taxon>Bacteria</taxon>
        <taxon>Pseudomonadati</taxon>
        <taxon>Pseudomonadota</taxon>
        <taxon>Alphaproteobacteria</taxon>
        <taxon>Geminicoccales</taxon>
        <taxon>Geminicoccaceae</taxon>
        <taxon>Benzoatithermus</taxon>
    </lineage>
</organism>
<gene>
    <name evidence="2" type="ORF">U1T56_09340</name>
</gene>
<reference evidence="2 3" key="1">
    <citation type="submission" date="2024-01" db="EMBL/GenBank/DDBJ databases">
        <title>Multi-omics insights into the function and evolution of sodium benzoate biodegradation pathways in Benzoatithermus flavus gen. nov., sp. nov. from hot spring.</title>
        <authorList>
            <person name="Hu C.-J."/>
            <person name="Li W.-J."/>
        </authorList>
    </citation>
    <scope>NUCLEOTIDE SEQUENCE [LARGE SCALE GENOMIC DNA]</scope>
    <source>
        <strain evidence="2 3">SYSU G07066</strain>
    </source>
</reference>
<evidence type="ECO:0000313" key="2">
    <source>
        <dbReference type="EMBL" id="MEK0083358.1"/>
    </source>
</evidence>
<name>A0ABU8XSG3_9PROT</name>
<feature type="transmembrane region" description="Helical" evidence="1">
    <location>
        <begin position="87"/>
        <end position="104"/>
    </location>
</feature>
<protein>
    <submittedName>
        <fullName evidence="2">Uncharacterized protein</fullName>
    </submittedName>
</protein>
<keyword evidence="3" id="KW-1185">Reference proteome</keyword>
<keyword evidence="1" id="KW-1133">Transmembrane helix</keyword>
<proteinExistence type="predicted"/>